<sequence>MPQSGWSHLGTDDLEDISGNCELCGNKIRYVYAIGHPTWGAMAVGTDCCDRLTGTTDSSEFHDRRISQCEKRKRFVDSPRWRPDGSDALAITRAGIEVRISSDDGTFQLAIDGIRGRASYPTILDAKMKAFEFIESGDAAAFLATRLVRRSRERGQGHPSEAGPAVIGP</sequence>
<comment type="caution">
    <text evidence="1">The sequence shown here is derived from an EMBL/GenBank/DDBJ whole genome shotgun (WGS) entry which is preliminary data.</text>
</comment>
<dbReference type="EMBL" id="BSFE01000011">
    <property type="protein sequence ID" value="GLK53562.1"/>
    <property type="molecule type" value="Genomic_DNA"/>
</dbReference>
<gene>
    <name evidence="1" type="ORF">GCM10017621_30700</name>
</gene>
<proteinExistence type="predicted"/>
<dbReference type="Proteomes" id="UP001143486">
    <property type="component" value="Unassembled WGS sequence"/>
</dbReference>
<accession>A0A9W6MPV0</accession>
<reference evidence="1" key="2">
    <citation type="submission" date="2023-01" db="EMBL/GenBank/DDBJ databases">
        <authorList>
            <person name="Sun Q."/>
            <person name="Evtushenko L."/>
        </authorList>
    </citation>
    <scope>NUCLEOTIDE SEQUENCE</scope>
    <source>
        <strain evidence="1">VKM B-1513</strain>
    </source>
</reference>
<evidence type="ECO:0000313" key="2">
    <source>
        <dbReference type="Proteomes" id="UP001143486"/>
    </source>
</evidence>
<dbReference type="AlphaFoldDB" id="A0A9W6MPV0"/>
<reference evidence="1" key="1">
    <citation type="journal article" date="2014" name="Int. J. Syst. Evol. Microbiol.">
        <title>Complete genome sequence of Corynebacterium casei LMG S-19264T (=DSM 44701T), isolated from a smear-ripened cheese.</title>
        <authorList>
            <consortium name="US DOE Joint Genome Institute (JGI-PGF)"/>
            <person name="Walter F."/>
            <person name="Albersmeier A."/>
            <person name="Kalinowski J."/>
            <person name="Ruckert C."/>
        </authorList>
    </citation>
    <scope>NUCLEOTIDE SEQUENCE</scope>
    <source>
        <strain evidence="1">VKM B-1513</strain>
    </source>
</reference>
<evidence type="ECO:0000313" key="1">
    <source>
        <dbReference type="EMBL" id="GLK53562.1"/>
    </source>
</evidence>
<keyword evidence="2" id="KW-1185">Reference proteome</keyword>
<name>A0A9W6MPV0_9PROT</name>
<organism evidence="1 2">
    <name type="scientific">Maricaulis virginensis</name>
    <dbReference type="NCBI Taxonomy" id="144022"/>
    <lineage>
        <taxon>Bacteria</taxon>
        <taxon>Pseudomonadati</taxon>
        <taxon>Pseudomonadota</taxon>
        <taxon>Alphaproteobacteria</taxon>
        <taxon>Maricaulales</taxon>
        <taxon>Maricaulaceae</taxon>
        <taxon>Maricaulis</taxon>
    </lineage>
</organism>
<protein>
    <submittedName>
        <fullName evidence="1">Uncharacterized protein</fullName>
    </submittedName>
</protein>